<dbReference type="AlphaFoldDB" id="A0A9X3LUY0"/>
<dbReference type="RefSeq" id="WP_269964710.1">
    <property type="nucleotide sequence ID" value="NZ_JAKMUS010000002.1"/>
</dbReference>
<keyword evidence="7" id="KW-1185">Reference proteome</keyword>
<reference evidence="6" key="1">
    <citation type="submission" date="2022-02" db="EMBL/GenBank/DDBJ databases">
        <title>Corynebacterium sp. from urogenital microbiome.</title>
        <authorList>
            <person name="Cappelli E.A."/>
            <person name="Ribeiro T.G."/>
            <person name="Peixe L."/>
        </authorList>
    </citation>
    <scope>NUCLEOTIDE SEQUENCE</scope>
    <source>
        <strain evidence="6">C8Ua_172</strain>
    </source>
</reference>
<comment type="function">
    <text evidence="2">Pyridoxal 5'-phosphate (PLP)-binding protein, which is involved in PLP homeostasis.</text>
</comment>
<accession>A0A9X3LUY0</accession>
<comment type="similarity">
    <text evidence="2 4">Belongs to the pyridoxal phosphate-binding protein YggS/PROSC family.</text>
</comment>
<dbReference type="PANTHER" id="PTHR10146:SF14">
    <property type="entry name" value="PYRIDOXAL PHOSPHATE HOMEOSTASIS PROTEIN"/>
    <property type="match status" value="1"/>
</dbReference>
<dbReference type="InterPro" id="IPR001608">
    <property type="entry name" value="Ala_racemase_N"/>
</dbReference>
<feature type="modified residue" description="N6-(pyridoxal phosphate)lysine" evidence="2 3">
    <location>
        <position position="39"/>
    </location>
</feature>
<comment type="cofactor">
    <cofactor evidence="3">
        <name>pyridoxal 5'-phosphate</name>
        <dbReference type="ChEBI" id="CHEBI:597326"/>
    </cofactor>
</comment>
<evidence type="ECO:0000313" key="7">
    <source>
        <dbReference type="Proteomes" id="UP001146468"/>
    </source>
</evidence>
<evidence type="ECO:0000313" key="6">
    <source>
        <dbReference type="EMBL" id="MCZ9293248.1"/>
    </source>
</evidence>
<evidence type="ECO:0000256" key="1">
    <source>
        <dbReference type="ARBA" id="ARBA00022898"/>
    </source>
</evidence>
<keyword evidence="1 2" id="KW-0663">Pyridoxal phosphate</keyword>
<dbReference type="PIRSF" id="PIRSF004848">
    <property type="entry name" value="YBL036c_PLPDEIII"/>
    <property type="match status" value="1"/>
</dbReference>
<proteinExistence type="inferred from homology"/>
<protein>
    <recommendedName>
        <fullName evidence="2">Pyridoxal phosphate homeostasis protein</fullName>
        <shortName evidence="2">PLP homeostasis protein</shortName>
    </recommendedName>
</protein>
<dbReference type="Pfam" id="PF01168">
    <property type="entry name" value="Ala_racemase_N"/>
    <property type="match status" value="1"/>
</dbReference>
<organism evidence="6 7">
    <name type="scientific">Corynebacterium meitnerae</name>
    <dbReference type="NCBI Taxonomy" id="2913498"/>
    <lineage>
        <taxon>Bacteria</taxon>
        <taxon>Bacillati</taxon>
        <taxon>Actinomycetota</taxon>
        <taxon>Actinomycetes</taxon>
        <taxon>Mycobacteriales</taxon>
        <taxon>Corynebacteriaceae</taxon>
        <taxon>Corynebacterium</taxon>
    </lineage>
</organism>
<comment type="caution">
    <text evidence="6">The sequence shown here is derived from an EMBL/GenBank/DDBJ whole genome shotgun (WGS) entry which is preliminary data.</text>
</comment>
<evidence type="ECO:0000256" key="3">
    <source>
        <dbReference type="PIRSR" id="PIRSR004848-1"/>
    </source>
</evidence>
<name>A0A9X3LUY0_9CORY</name>
<sequence length="230" mass="24990">MDRLEELKNNLDTVTREVRDAEQKAGREPGSVTILPVTKFHPAEDIALLAQLGITTVGENREQEAKQKKAELGDLVDIAMIGQIQTKKANSVTRWASSVHSLDSIKLARALNRGMDNAERTEPLPCLIQLSFDDDVNRGGVAREDLPALIEEVAELENLLIDGFMVVPPIGEDPVPVFEASKSIAMQYEKELGRTMTLSAGMSADFVDAIACGSDIVRVGTKLLGARPVV</sequence>
<evidence type="ECO:0000256" key="2">
    <source>
        <dbReference type="HAMAP-Rule" id="MF_02087"/>
    </source>
</evidence>
<dbReference type="Gene3D" id="3.20.20.10">
    <property type="entry name" value="Alanine racemase"/>
    <property type="match status" value="1"/>
</dbReference>
<dbReference type="CDD" id="cd00635">
    <property type="entry name" value="PLPDE_III_YBL036c_like"/>
    <property type="match status" value="1"/>
</dbReference>
<dbReference type="PANTHER" id="PTHR10146">
    <property type="entry name" value="PROLINE SYNTHETASE CO-TRANSCRIBED BACTERIAL HOMOLOG PROTEIN"/>
    <property type="match status" value="1"/>
</dbReference>
<dbReference type="InterPro" id="IPR011078">
    <property type="entry name" value="PyrdxlP_homeostasis"/>
</dbReference>
<dbReference type="Proteomes" id="UP001146468">
    <property type="component" value="Unassembled WGS sequence"/>
</dbReference>
<dbReference type="NCBIfam" id="TIGR00044">
    <property type="entry name" value="YggS family pyridoxal phosphate-dependent enzyme"/>
    <property type="match status" value="1"/>
</dbReference>
<dbReference type="EMBL" id="JAKMUS010000002">
    <property type="protein sequence ID" value="MCZ9293248.1"/>
    <property type="molecule type" value="Genomic_DNA"/>
</dbReference>
<dbReference type="GO" id="GO:0030170">
    <property type="term" value="F:pyridoxal phosphate binding"/>
    <property type="evidence" value="ECO:0007669"/>
    <property type="project" value="UniProtKB-UniRule"/>
</dbReference>
<evidence type="ECO:0000256" key="4">
    <source>
        <dbReference type="RuleBase" id="RU004514"/>
    </source>
</evidence>
<dbReference type="InterPro" id="IPR029066">
    <property type="entry name" value="PLP-binding_barrel"/>
</dbReference>
<gene>
    <name evidence="6" type="ORF">L8U60_01930</name>
</gene>
<evidence type="ECO:0000259" key="5">
    <source>
        <dbReference type="Pfam" id="PF01168"/>
    </source>
</evidence>
<dbReference type="HAMAP" id="MF_02087">
    <property type="entry name" value="PLP_homeostasis"/>
    <property type="match status" value="1"/>
</dbReference>
<feature type="domain" description="Alanine racemase N-terminal" evidence="5">
    <location>
        <begin position="10"/>
        <end position="228"/>
    </location>
</feature>
<dbReference type="SUPFAM" id="SSF51419">
    <property type="entry name" value="PLP-binding barrel"/>
    <property type="match status" value="1"/>
</dbReference>